<feature type="transmembrane region" description="Helical" evidence="9">
    <location>
        <begin position="142"/>
        <end position="162"/>
    </location>
</feature>
<keyword evidence="3 9" id="KW-0813">Transport</keyword>
<feature type="domain" description="Ammonium transporter AmtB-like" evidence="10">
    <location>
        <begin position="25"/>
        <end position="417"/>
    </location>
</feature>
<dbReference type="Proteomes" id="UP000282515">
    <property type="component" value="Unassembled WGS sequence"/>
</dbReference>
<reference evidence="11 12" key="1">
    <citation type="submission" date="2018-10" db="EMBL/GenBank/DDBJ databases">
        <title>Aeromicrobium sp. 9W16Y-2 whole genome shotgun sequence.</title>
        <authorList>
            <person name="Li F."/>
        </authorList>
    </citation>
    <scope>NUCLEOTIDE SEQUENCE [LARGE SCALE GENOMIC DNA]</scope>
    <source>
        <strain evidence="11 12">9W16Y-2</strain>
    </source>
</reference>
<dbReference type="InterPro" id="IPR029020">
    <property type="entry name" value="Ammonium/urea_transptr"/>
</dbReference>
<dbReference type="NCBIfam" id="TIGR00836">
    <property type="entry name" value="amt"/>
    <property type="match status" value="1"/>
</dbReference>
<keyword evidence="12" id="KW-1185">Reference proteome</keyword>
<feature type="transmembrane region" description="Helical" evidence="9">
    <location>
        <begin position="326"/>
        <end position="347"/>
    </location>
</feature>
<dbReference type="PANTHER" id="PTHR43029:SF10">
    <property type="entry name" value="AMMONIUM TRANSPORTER MEP2"/>
    <property type="match status" value="1"/>
</dbReference>
<accession>A0A3L8PHM9</accession>
<feature type="transmembrane region" description="Helical" evidence="9">
    <location>
        <begin position="211"/>
        <end position="228"/>
    </location>
</feature>
<keyword evidence="5 9" id="KW-1133">Transmembrane helix</keyword>
<evidence type="ECO:0000313" key="11">
    <source>
        <dbReference type="EMBL" id="RLV54776.1"/>
    </source>
</evidence>
<dbReference type="GO" id="GO:0005886">
    <property type="term" value="C:plasma membrane"/>
    <property type="evidence" value="ECO:0007669"/>
    <property type="project" value="UniProtKB-SubCell"/>
</dbReference>
<proteinExistence type="inferred from homology"/>
<gene>
    <name evidence="11" type="ORF">D9V41_14320</name>
</gene>
<dbReference type="GO" id="GO:0008519">
    <property type="term" value="F:ammonium channel activity"/>
    <property type="evidence" value="ECO:0007669"/>
    <property type="project" value="InterPro"/>
</dbReference>
<name>A0A3L8PHM9_9ACTN</name>
<dbReference type="InterPro" id="IPR024041">
    <property type="entry name" value="NH4_transpt_AmtB-like_dom"/>
</dbReference>
<dbReference type="AlphaFoldDB" id="A0A3L8PHM9"/>
<evidence type="ECO:0000313" key="12">
    <source>
        <dbReference type="Proteomes" id="UP000282515"/>
    </source>
</evidence>
<sequence length="420" mass="43819">MPPSAPHPVLTSTRRSASMPAADVAWMLAAFAVVLIMFPGLSLFYGGMAGTKNALNMMMMCMSTLATVSVVYVLFGHGIVVGDSIGGIIGNPSGFWGFLGIYEDPGEPMVSDPFWFAFYILFAAITVAIVASAAVGRMKFSAWLVFSLVWVTLVYLPLGHWVFGGGWMREHLDFHDYAGGTAVHMASGMGALALAFVLGPRRNTQMRPHSLPLVLVGVAMLWMGWIGFNAGTAGGANFLAQYVTLTTLLAGSTGMIGFCLVERLRDGRATTLGMCSGVIAGLVGITPAADGVDALGAMALGLAAGAVVAWACTWKTKLGIDETLDAFAVHGIGGIVGSLCVVLFGYAGSPAGIEGILFGGDWSILLAEIAAIGATCGYALVMTFVIAKVLDKLIGLRASDEDEYDGMDLSQHAETAYDAA</sequence>
<protein>
    <recommendedName>
        <fullName evidence="8 9">Ammonium transporter</fullName>
    </recommendedName>
</protein>
<feature type="transmembrane region" description="Helical" evidence="9">
    <location>
        <begin position="24"/>
        <end position="45"/>
    </location>
</feature>
<dbReference type="Gene3D" id="1.10.3430.10">
    <property type="entry name" value="Ammonium transporter AmtB like domains"/>
    <property type="match status" value="1"/>
</dbReference>
<dbReference type="Pfam" id="PF00909">
    <property type="entry name" value="Ammonium_transp"/>
    <property type="match status" value="1"/>
</dbReference>
<feature type="transmembrane region" description="Helical" evidence="9">
    <location>
        <begin position="240"/>
        <end position="260"/>
    </location>
</feature>
<evidence type="ECO:0000259" key="10">
    <source>
        <dbReference type="Pfam" id="PF00909"/>
    </source>
</evidence>
<keyword evidence="6 9" id="KW-0472">Membrane</keyword>
<comment type="similarity">
    <text evidence="2 9">Belongs to the ammonia transporter channel (TC 1.A.11.2) family.</text>
</comment>
<feature type="transmembrane region" description="Helical" evidence="9">
    <location>
        <begin position="114"/>
        <end position="135"/>
    </location>
</feature>
<evidence type="ECO:0000256" key="4">
    <source>
        <dbReference type="ARBA" id="ARBA00022692"/>
    </source>
</evidence>
<feature type="transmembrane region" description="Helical" evidence="9">
    <location>
        <begin position="295"/>
        <end position="314"/>
    </location>
</feature>
<evidence type="ECO:0000256" key="1">
    <source>
        <dbReference type="ARBA" id="ARBA00004141"/>
    </source>
</evidence>
<evidence type="ECO:0000256" key="8">
    <source>
        <dbReference type="ARBA" id="ARBA00050025"/>
    </source>
</evidence>
<dbReference type="OrthoDB" id="9814202at2"/>
<comment type="subcellular location">
    <subcellularLocation>
        <location evidence="9">Cell membrane</location>
        <topology evidence="9">Multi-pass membrane protein</topology>
    </subcellularLocation>
    <subcellularLocation>
        <location evidence="1">Membrane</location>
        <topology evidence="1">Multi-pass membrane protein</topology>
    </subcellularLocation>
</comment>
<evidence type="ECO:0000256" key="7">
    <source>
        <dbReference type="ARBA" id="ARBA00023177"/>
    </source>
</evidence>
<feature type="transmembrane region" description="Helical" evidence="9">
    <location>
        <begin position="362"/>
        <end position="387"/>
    </location>
</feature>
<evidence type="ECO:0000256" key="3">
    <source>
        <dbReference type="ARBA" id="ARBA00022448"/>
    </source>
</evidence>
<comment type="caution">
    <text evidence="11">The sequence shown here is derived from an EMBL/GenBank/DDBJ whole genome shotgun (WGS) entry which is preliminary data.</text>
</comment>
<dbReference type="EMBL" id="RDBF01000013">
    <property type="protein sequence ID" value="RLV54776.1"/>
    <property type="molecule type" value="Genomic_DNA"/>
</dbReference>
<keyword evidence="7 9" id="KW-0924">Ammonia transport</keyword>
<feature type="transmembrane region" description="Helical" evidence="9">
    <location>
        <begin position="272"/>
        <end position="289"/>
    </location>
</feature>
<evidence type="ECO:0000256" key="6">
    <source>
        <dbReference type="ARBA" id="ARBA00023136"/>
    </source>
</evidence>
<evidence type="ECO:0000256" key="2">
    <source>
        <dbReference type="ARBA" id="ARBA00005887"/>
    </source>
</evidence>
<dbReference type="InterPro" id="IPR001905">
    <property type="entry name" value="Ammonium_transpt"/>
</dbReference>
<organism evidence="11 12">
    <name type="scientific">Aeromicrobium phragmitis</name>
    <dbReference type="NCBI Taxonomy" id="2478914"/>
    <lineage>
        <taxon>Bacteria</taxon>
        <taxon>Bacillati</taxon>
        <taxon>Actinomycetota</taxon>
        <taxon>Actinomycetes</taxon>
        <taxon>Propionibacteriales</taxon>
        <taxon>Nocardioidaceae</taxon>
        <taxon>Aeromicrobium</taxon>
    </lineage>
</organism>
<evidence type="ECO:0000256" key="9">
    <source>
        <dbReference type="RuleBase" id="RU362002"/>
    </source>
</evidence>
<keyword evidence="4 9" id="KW-0812">Transmembrane</keyword>
<evidence type="ECO:0000256" key="5">
    <source>
        <dbReference type="ARBA" id="ARBA00022989"/>
    </source>
</evidence>
<dbReference type="SUPFAM" id="SSF111352">
    <property type="entry name" value="Ammonium transporter"/>
    <property type="match status" value="1"/>
</dbReference>
<dbReference type="PANTHER" id="PTHR43029">
    <property type="entry name" value="AMMONIUM TRANSPORTER MEP2"/>
    <property type="match status" value="1"/>
</dbReference>
<feature type="transmembrane region" description="Helical" evidence="9">
    <location>
        <begin position="182"/>
        <end position="199"/>
    </location>
</feature>
<dbReference type="PROSITE" id="PS01219">
    <property type="entry name" value="AMMONIUM_TRANSP"/>
    <property type="match status" value="1"/>
</dbReference>
<dbReference type="InterPro" id="IPR018047">
    <property type="entry name" value="Ammonium_transpt_CS"/>
</dbReference>